<dbReference type="SUPFAM" id="SSF51445">
    <property type="entry name" value="(Trans)glycosidases"/>
    <property type="match status" value="1"/>
</dbReference>
<evidence type="ECO:0000259" key="8">
    <source>
        <dbReference type="Pfam" id="PF08532"/>
    </source>
</evidence>
<feature type="domain" description="Glycoside hydrolase family 42 N-terminal" evidence="7">
    <location>
        <begin position="22"/>
        <end position="391"/>
    </location>
</feature>
<gene>
    <name evidence="10" type="ORF">GCM10009809_33180</name>
</gene>
<organism evidence="10 11">
    <name type="scientific">Isoptericola hypogeus</name>
    <dbReference type="NCBI Taxonomy" id="300179"/>
    <lineage>
        <taxon>Bacteria</taxon>
        <taxon>Bacillati</taxon>
        <taxon>Actinomycetota</taxon>
        <taxon>Actinomycetes</taxon>
        <taxon>Micrococcales</taxon>
        <taxon>Promicromonosporaceae</taxon>
        <taxon>Isoptericola</taxon>
    </lineage>
</organism>
<evidence type="ECO:0000313" key="10">
    <source>
        <dbReference type="EMBL" id="GAA1735394.1"/>
    </source>
</evidence>
<accession>A0ABP4VU07</accession>
<protein>
    <recommendedName>
        <fullName evidence="3 6">Beta-galactosidase</fullName>
        <shortName evidence="6">Beta-gal</shortName>
        <ecNumber evidence="3 6">3.2.1.23</ecNumber>
    </recommendedName>
</protein>
<dbReference type="PANTHER" id="PTHR36447:SF1">
    <property type="entry name" value="BETA-GALACTOSIDASE GANA"/>
    <property type="match status" value="1"/>
</dbReference>
<dbReference type="InterPro" id="IPR029062">
    <property type="entry name" value="Class_I_gatase-like"/>
</dbReference>
<dbReference type="EC" id="3.2.1.23" evidence="3 6"/>
<dbReference type="Pfam" id="PF02449">
    <property type="entry name" value="Glyco_hydro_42"/>
    <property type="match status" value="1"/>
</dbReference>
<keyword evidence="11" id="KW-1185">Reference proteome</keyword>
<dbReference type="InterPro" id="IPR013529">
    <property type="entry name" value="Glyco_hydro_42_N"/>
</dbReference>
<dbReference type="InterPro" id="IPR013739">
    <property type="entry name" value="Beta_galactosidase_C"/>
</dbReference>
<keyword evidence="5 6" id="KW-0326">Glycosidase</keyword>
<dbReference type="PANTHER" id="PTHR36447">
    <property type="entry name" value="BETA-GALACTOSIDASE GANA"/>
    <property type="match status" value="1"/>
</dbReference>
<dbReference type="Proteomes" id="UP001501138">
    <property type="component" value="Unassembled WGS sequence"/>
</dbReference>
<dbReference type="Gene3D" id="3.40.50.880">
    <property type="match status" value="1"/>
</dbReference>
<evidence type="ECO:0000313" key="11">
    <source>
        <dbReference type="Proteomes" id="UP001501138"/>
    </source>
</evidence>
<comment type="caution">
    <text evidence="10">The sequence shown here is derived from an EMBL/GenBank/DDBJ whole genome shotgun (WGS) entry which is preliminary data.</text>
</comment>
<feature type="domain" description="Beta-galactosidase trimerisation" evidence="8">
    <location>
        <begin position="404"/>
        <end position="604"/>
    </location>
</feature>
<evidence type="ECO:0000259" key="7">
    <source>
        <dbReference type="Pfam" id="PF02449"/>
    </source>
</evidence>
<dbReference type="InterPro" id="IPR017853">
    <property type="entry name" value="GH"/>
</dbReference>
<keyword evidence="4 6" id="KW-0378">Hydrolase</keyword>
<reference evidence="11" key="1">
    <citation type="journal article" date="2019" name="Int. J. Syst. Evol. Microbiol.">
        <title>The Global Catalogue of Microorganisms (GCM) 10K type strain sequencing project: providing services to taxonomists for standard genome sequencing and annotation.</title>
        <authorList>
            <consortium name="The Broad Institute Genomics Platform"/>
            <consortium name="The Broad Institute Genome Sequencing Center for Infectious Disease"/>
            <person name="Wu L."/>
            <person name="Ma J."/>
        </authorList>
    </citation>
    <scope>NUCLEOTIDE SEQUENCE [LARGE SCALE GENOMIC DNA]</scope>
    <source>
        <strain evidence="11">JCM 15589</strain>
    </source>
</reference>
<name>A0ABP4VU07_9MICO</name>
<proteinExistence type="inferred from homology"/>
<evidence type="ECO:0000256" key="3">
    <source>
        <dbReference type="ARBA" id="ARBA00012756"/>
    </source>
</evidence>
<dbReference type="PIRSF" id="PIRSF001084">
    <property type="entry name" value="B-galactosidase"/>
    <property type="match status" value="1"/>
</dbReference>
<dbReference type="InterPro" id="IPR013780">
    <property type="entry name" value="Glyco_hydro_b"/>
</dbReference>
<evidence type="ECO:0000256" key="2">
    <source>
        <dbReference type="ARBA" id="ARBA00005940"/>
    </source>
</evidence>
<dbReference type="CDD" id="cd03143">
    <property type="entry name" value="A4_beta-galactosidase_middle_domain"/>
    <property type="match status" value="1"/>
</dbReference>
<evidence type="ECO:0000256" key="4">
    <source>
        <dbReference type="ARBA" id="ARBA00022801"/>
    </source>
</evidence>
<dbReference type="InterPro" id="IPR003476">
    <property type="entry name" value="Glyco_hydro_42"/>
</dbReference>
<comment type="catalytic activity">
    <reaction evidence="1 6">
        <text>Hydrolysis of terminal non-reducing beta-D-galactose residues in beta-D-galactosides.</text>
        <dbReference type="EC" id="3.2.1.23"/>
    </reaction>
</comment>
<comment type="similarity">
    <text evidence="2 6">Belongs to the glycosyl hydrolase 42 family.</text>
</comment>
<sequence length="682" mass="74465">MDEPARRGRLPLPHRGIAFGGDYNPEQWPRETWAQDARLMREAGVDLVAVNVFGWAEIERSPGVYSFEELDSVMDLLHEHGIAVNLGTGTSTPPPWLTTAHPEVLPVTREGETVSPGGRQAWCPSSPVVREHALRLVRATAERYGDHPALALWHVSNELGCHNALCYCDESASAFRRWLERRYGTADALNAAWGTSFWSQRYGSFDEVLPPRLTASAENPTQLLDFRRFSSDELLEWYRAEAQVLRASTTTPVTTNFMVTAHIDTQDYWSWAPDMDVVANDHYLDHRLDDPWAELAFAADATRGLAGGAPWMLMEASHGAVNWQPRNLAKAPGELERMVLTHVARGADAVCFFQWRASRAGAERFHSALLPHAGTDSEQWRATLRLGALLDALDEVVGTRPTSDVAVVFDWQAWWAVDAGGHPTQDVRYLDEVHAMHAALRRAGVGVDVVSPDTDLSGYRLVVVPTLYLVSDEAARSVERFVVGGGHLLVTYFSGIVDENDHVRLGGYPGAFREVLGARSDEFFPLDDGESVALDDGGVGRVWTERLEPRGATVRARFTDGPVAGGAAVTRHEHGRGAAWYVATRLGTGGRDALVTDVLEGAGVRPVLPGAGGDVDVVRRDGDAGSYLFVVNHGDDAFVARAPGVDLVTGRRADAHEVPAGGVAVVREQPTGRRRPSEEAPA</sequence>
<evidence type="ECO:0000259" key="9">
    <source>
        <dbReference type="Pfam" id="PF08533"/>
    </source>
</evidence>
<dbReference type="Gene3D" id="3.20.20.80">
    <property type="entry name" value="Glycosidases"/>
    <property type="match status" value="1"/>
</dbReference>
<feature type="domain" description="Beta-galactosidase C-terminal" evidence="9">
    <location>
        <begin position="614"/>
        <end position="668"/>
    </location>
</feature>
<evidence type="ECO:0000256" key="6">
    <source>
        <dbReference type="PIRNR" id="PIRNR001084"/>
    </source>
</evidence>
<dbReference type="Pfam" id="PF08533">
    <property type="entry name" value="Glyco_hydro_42C"/>
    <property type="match status" value="1"/>
</dbReference>
<dbReference type="SUPFAM" id="SSF52317">
    <property type="entry name" value="Class I glutamine amidotransferase-like"/>
    <property type="match status" value="1"/>
</dbReference>
<dbReference type="Pfam" id="PF08532">
    <property type="entry name" value="Glyco_hydro_42M"/>
    <property type="match status" value="1"/>
</dbReference>
<dbReference type="InterPro" id="IPR013738">
    <property type="entry name" value="Beta_galactosidase_Trimer"/>
</dbReference>
<dbReference type="EMBL" id="BAAAPM010000008">
    <property type="protein sequence ID" value="GAA1735394.1"/>
    <property type="molecule type" value="Genomic_DNA"/>
</dbReference>
<evidence type="ECO:0000256" key="5">
    <source>
        <dbReference type="ARBA" id="ARBA00023295"/>
    </source>
</evidence>
<evidence type="ECO:0000256" key="1">
    <source>
        <dbReference type="ARBA" id="ARBA00001412"/>
    </source>
</evidence>
<dbReference type="Gene3D" id="2.60.40.1180">
    <property type="entry name" value="Golgi alpha-mannosidase II"/>
    <property type="match status" value="1"/>
</dbReference>